<evidence type="ECO:0000259" key="1">
    <source>
        <dbReference type="Pfam" id="PF00723"/>
    </source>
</evidence>
<keyword evidence="4" id="KW-1185">Reference proteome</keyword>
<dbReference type="PANTHER" id="PTHR31616">
    <property type="entry name" value="TREHALASE"/>
    <property type="match status" value="1"/>
</dbReference>
<dbReference type="SUPFAM" id="SSF48208">
    <property type="entry name" value="Six-hairpin glycosidases"/>
    <property type="match status" value="1"/>
</dbReference>
<evidence type="ECO:0000313" key="3">
    <source>
        <dbReference type="EMBL" id="RDY68933.1"/>
    </source>
</evidence>
<gene>
    <name evidence="3" type="ORF">DX912_05455</name>
</gene>
<keyword evidence="3" id="KW-0378">Hydrolase</keyword>
<dbReference type="Gene3D" id="1.50.10.10">
    <property type="match status" value="1"/>
</dbReference>
<dbReference type="Pfam" id="PF19291">
    <property type="entry name" value="TREH_N"/>
    <property type="match status" value="1"/>
</dbReference>
<sequence length="597" mass="67431">MSPTALPSSLELGLIGNCSIAALVDQHARIVWGCVPAFDGDPVFCGLLSPREHEGGDWSIELEGFVSAEQSYIPNTAMLRTVLRDANGGAVEIVDFAPRWHQNDRFYRPVMLMRRLRPLSGTPRIRVHLRPLAEYGSVKPETTWGSNHIRYLIPEFTLRMTSDVPVRLVRDSLPFVLDRDAHFVLGPDETLTQSVSGFVRMAEEQTLNYWRSWVRNLSIPLEWQEAVIRSAITLKLCQYDETGAIVAAMTTSIPEAANTVRNWDYRFCWLRDSAFVVRALNRLGATRTMEEYLRYLANIASDDGELQPLYGIGYERQLAESEVESLAGYRGMGPVRRGNLAWLQKQHDVYGSVVLATTQLFFDTRLARVGDASIFARLEPVGEAAYALHDKPDAGLWEFRGREEVHTYSSVMCWAACDRLARIAVHLKLAPQVQLWRQRADEMHARIVAHAYNEELGHFVESLDGNRLDASLLLLADLGFVKPDDPRFVRTVEAIGKGLKRGDALFRYVMPDDFGAPETSFTICTFWYIDALASIGRHEEARSLFERILARRNHLGLLSEDLEFDGGEAWGNFPQTYSHVGLINAAMRLSRPWQDAA</sequence>
<comment type="caution">
    <text evidence="3">The sequence shown here is derived from an EMBL/GenBank/DDBJ whole genome shotgun (WGS) entry which is preliminary data.</text>
</comment>
<dbReference type="PANTHER" id="PTHR31616:SF0">
    <property type="entry name" value="GLUCAN 1,4-ALPHA-GLUCOSIDASE"/>
    <property type="match status" value="1"/>
</dbReference>
<dbReference type="Proteomes" id="UP000256829">
    <property type="component" value="Unassembled WGS sequence"/>
</dbReference>
<name>A0A3D8VHX6_9GAMM</name>
<accession>A0A3D8VHX6</accession>
<dbReference type="Pfam" id="PF00723">
    <property type="entry name" value="Glyco_hydro_15"/>
    <property type="match status" value="1"/>
</dbReference>
<dbReference type="RefSeq" id="WP_115841448.1">
    <property type="nucleotide sequence ID" value="NZ_CP183976.1"/>
</dbReference>
<organism evidence="3 4">
    <name type="scientific">Lysobacter soli</name>
    <dbReference type="NCBI Taxonomy" id="453783"/>
    <lineage>
        <taxon>Bacteria</taxon>
        <taxon>Pseudomonadati</taxon>
        <taxon>Pseudomonadota</taxon>
        <taxon>Gammaproteobacteria</taxon>
        <taxon>Lysobacterales</taxon>
        <taxon>Lysobacteraceae</taxon>
        <taxon>Lysobacter</taxon>
    </lineage>
</organism>
<dbReference type="InterPro" id="IPR008928">
    <property type="entry name" value="6-hairpin_glycosidase_sf"/>
</dbReference>
<feature type="domain" description="Trehalase-like N-terminal" evidence="2">
    <location>
        <begin position="12"/>
        <end position="141"/>
    </location>
</feature>
<protein>
    <submittedName>
        <fullName evidence="3">Glycoside hydrolase family 15 protein</fullName>
    </submittedName>
</protein>
<dbReference type="GO" id="GO:0005975">
    <property type="term" value="P:carbohydrate metabolic process"/>
    <property type="evidence" value="ECO:0007669"/>
    <property type="project" value="InterPro"/>
</dbReference>
<dbReference type="AlphaFoldDB" id="A0A3D8VHX6"/>
<dbReference type="InterPro" id="IPR012341">
    <property type="entry name" value="6hp_glycosidase-like_sf"/>
</dbReference>
<reference evidence="3 4" key="1">
    <citation type="submission" date="2018-08" db="EMBL/GenBank/DDBJ databases">
        <title>Lysobacter soli KCTC 22011, whole genome shotgun sequence.</title>
        <authorList>
            <person name="Zhang X."/>
            <person name="Feng G."/>
            <person name="Zhu H."/>
        </authorList>
    </citation>
    <scope>NUCLEOTIDE SEQUENCE [LARGE SCALE GENOMIC DNA]</scope>
    <source>
        <strain evidence="3 4">KCTC 22011</strain>
    </source>
</reference>
<dbReference type="EMBL" id="QTJR01000002">
    <property type="protein sequence ID" value="RDY68933.1"/>
    <property type="molecule type" value="Genomic_DNA"/>
</dbReference>
<dbReference type="GO" id="GO:0004553">
    <property type="term" value="F:hydrolase activity, hydrolyzing O-glycosyl compounds"/>
    <property type="evidence" value="ECO:0007669"/>
    <property type="project" value="TreeGrafter"/>
</dbReference>
<evidence type="ECO:0000259" key="2">
    <source>
        <dbReference type="Pfam" id="PF19291"/>
    </source>
</evidence>
<dbReference type="InterPro" id="IPR045582">
    <property type="entry name" value="Trehalase-like_N"/>
</dbReference>
<dbReference type="InterPro" id="IPR011613">
    <property type="entry name" value="GH15-like"/>
</dbReference>
<evidence type="ECO:0000313" key="4">
    <source>
        <dbReference type="Proteomes" id="UP000256829"/>
    </source>
</evidence>
<proteinExistence type="predicted"/>
<feature type="domain" description="GH15-like" evidence="1">
    <location>
        <begin position="225"/>
        <end position="586"/>
    </location>
</feature>